<dbReference type="eggNOG" id="ENOG5032S82">
    <property type="taxonomic scope" value="Bacteria"/>
</dbReference>
<proteinExistence type="predicted"/>
<dbReference type="STRING" id="588581.Cpap_3511"/>
<dbReference type="RefSeq" id="WP_004617204.1">
    <property type="nucleotide sequence ID" value="NZ_ACXX02000002.1"/>
</dbReference>
<dbReference type="AlphaFoldDB" id="F1T9A0"/>
<gene>
    <name evidence="1" type="ORF">Cpap_3511</name>
</gene>
<dbReference type="InterPro" id="IPR021352">
    <property type="entry name" value="DUF2971"/>
</dbReference>
<evidence type="ECO:0008006" key="3">
    <source>
        <dbReference type="Google" id="ProtNLM"/>
    </source>
</evidence>
<keyword evidence="2" id="KW-1185">Reference proteome</keyword>
<sequence length="264" mass="31135">MKAQKLWRYYDLIKFLTLINGELYFARADTFKDKYEGAIPKQTFQSMIENFRDYGTVKNKTDVITEFQKIFNEKRKKAAISCWHINDTESAAMWELYAKAGFGIAVNTTTQRLSNSLVIPHGYKMTMSQVNYIDFDKENDTDYIYNELLPFKNKRKEFIFENEFRIILYKEGKESTTVPSCQNETILANKVSQRFHFGLENLPQEGIKVKVDPSEIILEILASPHMKKYEVQEIRRLLDIINHNNNTNFTIRHSDIYDNLNYSQ</sequence>
<evidence type="ECO:0000313" key="2">
    <source>
        <dbReference type="Proteomes" id="UP000003860"/>
    </source>
</evidence>
<dbReference type="OrthoDB" id="8548541at2"/>
<dbReference type="Pfam" id="PF11185">
    <property type="entry name" value="DUF2971"/>
    <property type="match status" value="1"/>
</dbReference>
<comment type="caution">
    <text evidence="1">The sequence shown here is derived from an EMBL/GenBank/DDBJ whole genome shotgun (WGS) entry which is preliminary data.</text>
</comment>
<accession>F1T9A0</accession>
<dbReference type="Proteomes" id="UP000003860">
    <property type="component" value="Unassembled WGS sequence"/>
</dbReference>
<organism evidence="1 2">
    <name type="scientific">Ruminiclostridium papyrosolvens DSM 2782</name>
    <dbReference type="NCBI Taxonomy" id="588581"/>
    <lineage>
        <taxon>Bacteria</taxon>
        <taxon>Bacillati</taxon>
        <taxon>Bacillota</taxon>
        <taxon>Clostridia</taxon>
        <taxon>Eubacteriales</taxon>
        <taxon>Oscillospiraceae</taxon>
        <taxon>Ruminiclostridium</taxon>
    </lineage>
</organism>
<name>F1T9A0_9FIRM</name>
<protein>
    <recommendedName>
        <fullName evidence="3">DUF2971 domain-containing protein</fullName>
    </recommendedName>
</protein>
<reference evidence="1" key="2">
    <citation type="submission" date="2011-01" db="EMBL/GenBank/DDBJ databases">
        <title>The Non-contiguous Finished genome of Clostridium papyrosolvens.</title>
        <authorList>
            <person name="Lucas S."/>
            <person name="Copeland A."/>
            <person name="Lapidus A."/>
            <person name="Cheng J.-F."/>
            <person name="Goodwin L."/>
            <person name="Pitluck S."/>
            <person name="Misra M."/>
            <person name="Chertkov O."/>
            <person name="Detter J.C."/>
            <person name="Han C."/>
            <person name="Tapia R."/>
            <person name="Land M."/>
            <person name="Hauser L."/>
            <person name="Kyrpides N."/>
            <person name="Ivanova N."/>
            <person name="Pagani I."/>
            <person name="Mouttaki H."/>
            <person name="He Z."/>
            <person name="Zhou J."/>
            <person name="Hemme C.L."/>
            <person name="Woyke T."/>
        </authorList>
    </citation>
    <scope>NUCLEOTIDE SEQUENCE [LARGE SCALE GENOMIC DNA]</scope>
    <source>
        <strain evidence="1">DSM 2782</strain>
    </source>
</reference>
<dbReference type="EMBL" id="ACXX02000002">
    <property type="protein sequence ID" value="EGD49082.1"/>
    <property type="molecule type" value="Genomic_DNA"/>
</dbReference>
<reference evidence="1" key="1">
    <citation type="submission" date="2009-07" db="EMBL/GenBank/DDBJ databases">
        <authorList>
            <consortium name="US DOE Joint Genome Institute (JGI-PGF)"/>
            <person name="Lucas S."/>
            <person name="Copeland A."/>
            <person name="Lapidus A."/>
            <person name="Glavina del Rio T."/>
            <person name="Tice H."/>
            <person name="Bruce D."/>
            <person name="Goodwin L."/>
            <person name="Pitluck S."/>
            <person name="Larimer F."/>
            <person name="Land M.L."/>
            <person name="Mouttaki H."/>
            <person name="He Z."/>
            <person name="Zhou J."/>
            <person name="Hemme C.L."/>
        </authorList>
    </citation>
    <scope>NUCLEOTIDE SEQUENCE</scope>
    <source>
        <strain evidence="1">DSM 2782</strain>
    </source>
</reference>
<evidence type="ECO:0000313" key="1">
    <source>
        <dbReference type="EMBL" id="EGD49082.1"/>
    </source>
</evidence>